<accession>A0A1L0BLE3</accession>
<dbReference type="GO" id="GO:0006508">
    <property type="term" value="P:proteolysis"/>
    <property type="evidence" value="ECO:0007669"/>
    <property type="project" value="InterPro"/>
</dbReference>
<dbReference type="PANTHER" id="PTHR47966:SF65">
    <property type="entry name" value="ASPARTIC-TYPE ENDOPEPTIDASE"/>
    <property type="match status" value="1"/>
</dbReference>
<proteinExistence type="inferred from homology"/>
<organism evidence="4 5">
    <name type="scientific">Sungouiella intermedia</name>
    <dbReference type="NCBI Taxonomy" id="45354"/>
    <lineage>
        <taxon>Eukaryota</taxon>
        <taxon>Fungi</taxon>
        <taxon>Dikarya</taxon>
        <taxon>Ascomycota</taxon>
        <taxon>Saccharomycotina</taxon>
        <taxon>Pichiomycetes</taxon>
        <taxon>Metschnikowiaceae</taxon>
        <taxon>Sungouiella</taxon>
    </lineage>
</organism>
<feature type="domain" description="Peptidase A1" evidence="3">
    <location>
        <begin position="30"/>
        <end position="347"/>
    </location>
</feature>
<dbReference type="SUPFAM" id="SSF50630">
    <property type="entry name" value="Acid proteases"/>
    <property type="match status" value="1"/>
</dbReference>
<dbReference type="PANTHER" id="PTHR47966">
    <property type="entry name" value="BETA-SITE APP-CLEAVING ENZYME, ISOFORM A-RELATED"/>
    <property type="match status" value="1"/>
</dbReference>
<evidence type="ECO:0000256" key="2">
    <source>
        <dbReference type="ARBA" id="ARBA00023157"/>
    </source>
</evidence>
<dbReference type="PROSITE" id="PS51767">
    <property type="entry name" value="PEPTIDASE_A1"/>
    <property type="match status" value="1"/>
</dbReference>
<gene>
    <name evidence="4" type="ORF">SAMEA4029009_CIC11G00000002636</name>
</gene>
<evidence type="ECO:0000259" key="3">
    <source>
        <dbReference type="PROSITE" id="PS51767"/>
    </source>
</evidence>
<evidence type="ECO:0000313" key="5">
    <source>
        <dbReference type="Proteomes" id="UP000182259"/>
    </source>
</evidence>
<evidence type="ECO:0000313" key="4">
    <source>
        <dbReference type="EMBL" id="SGZ52185.1"/>
    </source>
</evidence>
<dbReference type="Gene3D" id="2.40.70.10">
    <property type="entry name" value="Acid Proteases"/>
    <property type="match status" value="2"/>
</dbReference>
<keyword evidence="2" id="KW-1015">Disulfide bond</keyword>
<dbReference type="GO" id="GO:0004190">
    <property type="term" value="F:aspartic-type endopeptidase activity"/>
    <property type="evidence" value="ECO:0007669"/>
    <property type="project" value="InterPro"/>
</dbReference>
<sequence length="540" mass="60323">MDLSKVSESDIQHSKRDAVNGKVSNRNSFYTAQFKVGSRRDEVEVFLHSQLNELWFPYSRCDRYSSIYDDLTRRDRIGLLECYDYGTFNPKNLTTFRHSEKYFEAFWGYQTARGYLGTDVVEFGGTSSNITFGVGYYASTIGQLGLGFEYDSTQSNFTSFGDLLVKEGVISRNAYSLQLGANNASDGVLMYGAVDHGRYHGTLQKMKMVNTSADGQFDAILINFDGILYSGGWNSSNSSVIIDIAEEWLILPSSVVLKLAELLHGYRDSTDNSYQVPCFNLELRDVIRFYFSGVELQVPVRDLVFQLYSSCLLSLIPYNEGPYIIGQDVLKSAYLVVDLEGREVAMAQANSISNGENIEEIGTDIPLASEAPLYSYSEAQDKYYAIHSRGHTITQRVSSSAENRATYSMDTSPLTLDGGGTKYVQSATEKYWPTVKTVVTTGTESTPKYITSKVKATGTYTHTTTDDLGVEAVLTSTYEYTDLTTTKTEWEKRTWTYTYLSTVSVLGAPRREDFTSESSNPGVVAKYLPSIIYLLLLALL</sequence>
<dbReference type="InterPro" id="IPR033121">
    <property type="entry name" value="PEPTIDASE_A1"/>
</dbReference>
<dbReference type="InterPro" id="IPR001461">
    <property type="entry name" value="Aspartic_peptidase_A1"/>
</dbReference>
<dbReference type="Pfam" id="PF00026">
    <property type="entry name" value="Asp"/>
    <property type="match status" value="1"/>
</dbReference>
<dbReference type="EMBL" id="LT635765">
    <property type="protein sequence ID" value="SGZ52185.1"/>
    <property type="molecule type" value="Genomic_DNA"/>
</dbReference>
<protein>
    <submittedName>
        <fullName evidence="4">CIC11C00000002636</fullName>
    </submittedName>
</protein>
<dbReference type="Proteomes" id="UP000182259">
    <property type="component" value="Chromosome II"/>
</dbReference>
<dbReference type="AlphaFoldDB" id="A0A1L0BLE3"/>
<dbReference type="InterPro" id="IPR021109">
    <property type="entry name" value="Peptidase_aspartic_dom_sf"/>
</dbReference>
<reference evidence="4 5" key="1">
    <citation type="submission" date="2016-10" db="EMBL/GenBank/DDBJ databases">
        <authorList>
            <person name="de Groot N.N."/>
        </authorList>
    </citation>
    <scope>NUCLEOTIDE SEQUENCE [LARGE SCALE GENOMIC DNA]</scope>
    <source>
        <strain evidence="4 5">PYCC 4715</strain>
    </source>
</reference>
<comment type="similarity">
    <text evidence="1">Belongs to the peptidase A1 family.</text>
</comment>
<name>A0A1L0BLE3_9ASCO</name>
<evidence type="ECO:0000256" key="1">
    <source>
        <dbReference type="ARBA" id="ARBA00007447"/>
    </source>
</evidence>